<dbReference type="Proteomes" id="UP001223336">
    <property type="component" value="Unassembled WGS sequence"/>
</dbReference>
<evidence type="ECO:0000313" key="3">
    <source>
        <dbReference type="Proteomes" id="UP001223336"/>
    </source>
</evidence>
<dbReference type="RefSeq" id="WP_308134249.1">
    <property type="nucleotide sequence ID" value="NZ_CP133217.1"/>
</dbReference>
<organism evidence="2">
    <name type="scientific">Thiothrix subterranea</name>
    <dbReference type="NCBI Taxonomy" id="2735563"/>
    <lineage>
        <taxon>Bacteria</taxon>
        <taxon>Pseudomonadati</taxon>
        <taxon>Pseudomonadota</taxon>
        <taxon>Gammaproteobacteria</taxon>
        <taxon>Thiotrichales</taxon>
        <taxon>Thiotrichaceae</taxon>
        <taxon>Thiothrix</taxon>
    </lineage>
</organism>
<proteinExistence type="predicted"/>
<keyword evidence="3" id="KW-1185">Reference proteome</keyword>
<dbReference type="EMBL" id="CP133217">
    <property type="protein sequence ID" value="WML85353.1"/>
    <property type="molecule type" value="Genomic_DNA"/>
</dbReference>
<protein>
    <submittedName>
        <fullName evidence="2">Uncharacterized protein</fullName>
    </submittedName>
</protein>
<dbReference type="EMBL" id="JAVFKN010000006">
    <property type="protein sequence ID" value="MDQ5768173.1"/>
    <property type="molecule type" value="Genomic_DNA"/>
</dbReference>
<reference evidence="2 3" key="1">
    <citation type="submission" date="2023-08" db="EMBL/GenBank/DDBJ databases">
        <title>New molecular markers tilS and rpoB for phylogenetic and monitoring studies of the genus Thiothrix biodiversity.</title>
        <authorList>
            <person name="Ravin N.V."/>
            <person name="Smolyakov D."/>
            <person name="Markov N.D."/>
            <person name="Beletsky A.V."/>
            <person name="Mardanov A.V."/>
            <person name="Rudenko T.S."/>
            <person name="Grabovich M.Y."/>
        </authorList>
    </citation>
    <scope>NUCLEOTIDE SEQUENCE</scope>
    <source>
        <strain evidence="2">DNT52</strain>
        <strain evidence="1 3">H33</strain>
    </source>
</reference>
<accession>A0AA51MJG5</accession>
<sequence length="868" mass="89939">MAIPLRLAQAHTRDDFVAWPTKGFNPYQVVPVRWSFSYPGANFTNATVTMTQGGVSVPLARDPLASNMGEPTIVWRPNNLTADQNWPKPSSDATYQVSISNVVVGGQSRSFNYPVTIIDPQTVGSAEQQAEISGSTSPASGTPATYSFNAVSIAQQYEAYVAEIAAASGAYNAESNSLSVTDGTDSSYTLVYSGSGSNGTNVYRLAHPTVNALSETVEFVDTYIPASNSVLTFDSKLGYATSAQTAALQVSVDGGASWQNIYSKVGVNGITESSFSAKTVSLSAYANKLIKLRAEYRFAGSGSLYTGTGTNVSFLLDNVQVTNAKKVVTNSTQNTGSNTSFAFTPVNGKQYALAARAIPWAGYPGLEWGPLFYAEAADSNVDTTPDAFSFTAQTNVARSSEMTSNSITVSGINTAAAISVTNGSYSINGGAFTTSPGLVSNGQTVRVRHTSSANYATKVDTSLTIGGVSSTFSSTTVAESIDTTPDAFSFTAQTNVARSSAMTSNSVTVGGINAPAAISVSGGSYSINGLAFTSAAGTVSNGQTVRVQHTSSANYATKVDTSLTIGGVSSTFSSTTVAESIPMIFSEQTNVLPSTLMTSNSITVNGLTALVALSITGGEYSKNNAAFTKAKGTVQNGDSLVVRHTSSSRSQMAVITAVKLGTQTLTFKSTTMVIDTVPDAFSFTGSTEVMPSTPVESNLITLAGMNTPTAISVTGGEYSLNNGAYTKAKGTAKAGDTLRVRHVSSSRSQGRVTTTMTVGGVRGMFVSTVMTLDTVPDAFSFTAKTAVALNTVVESDSVTIAGINVPTAVSISGGEYSINGGAYTKAKGTLKASDILRVRHVSSRSAKKSVTTTVTVGTVRALFKSTTQ</sequence>
<evidence type="ECO:0000313" key="1">
    <source>
        <dbReference type="EMBL" id="MDQ5768173.1"/>
    </source>
</evidence>
<name>A0AA51MJG5_9GAMM</name>
<evidence type="ECO:0000313" key="2">
    <source>
        <dbReference type="EMBL" id="WML85353.1"/>
    </source>
</evidence>
<gene>
    <name evidence="1" type="ORF">RCC75_06520</name>
    <name evidence="2" type="ORF">RCG00_13720</name>
</gene>
<dbReference type="Proteomes" id="UP001229862">
    <property type="component" value="Chromosome"/>
</dbReference>
<dbReference type="AlphaFoldDB" id="A0AA51MJG5"/>